<evidence type="ECO:0000256" key="1">
    <source>
        <dbReference type="ARBA" id="ARBA00018370"/>
    </source>
</evidence>
<keyword evidence="3" id="KW-0574">Periplasm</keyword>
<dbReference type="InterPro" id="IPR046357">
    <property type="entry name" value="PPIase_dom_sf"/>
</dbReference>
<name>A0A1Y6CRR5_9PROT</name>
<evidence type="ECO:0000256" key="9">
    <source>
        <dbReference type="PROSITE-ProRule" id="PRU00278"/>
    </source>
</evidence>
<organism evidence="12 13">
    <name type="scientific">Tistlia consotensis USBA 355</name>
    <dbReference type="NCBI Taxonomy" id="560819"/>
    <lineage>
        <taxon>Bacteria</taxon>
        <taxon>Pseudomonadati</taxon>
        <taxon>Pseudomonadota</taxon>
        <taxon>Alphaproteobacteria</taxon>
        <taxon>Rhodospirillales</taxon>
        <taxon>Rhodovibrionaceae</taxon>
        <taxon>Tistlia</taxon>
    </lineage>
</organism>
<evidence type="ECO:0000313" key="12">
    <source>
        <dbReference type="EMBL" id="SMF83366.1"/>
    </source>
</evidence>
<dbReference type="Pfam" id="PF09312">
    <property type="entry name" value="SurA_N"/>
    <property type="match status" value="1"/>
</dbReference>
<dbReference type="InterPro" id="IPR015391">
    <property type="entry name" value="SurA_N"/>
</dbReference>
<dbReference type="SUPFAM" id="SSF109998">
    <property type="entry name" value="Triger factor/SurA peptide-binding domain-like"/>
    <property type="match status" value="1"/>
</dbReference>
<dbReference type="RefSeq" id="WP_085127127.1">
    <property type="nucleotide sequence ID" value="NZ_FWZX01000049.1"/>
</dbReference>
<evidence type="ECO:0000256" key="2">
    <source>
        <dbReference type="ARBA" id="ARBA00022729"/>
    </source>
</evidence>
<proteinExistence type="predicted"/>
<sequence>MTVRRLLLRLLLLPLLAAPLAATALTEAPRPAAAEEVMRAAAVVNDEIVSQLDLEMRLRIAMAGAGVKDTPETRQRLLRPVMRQLIDERLEMQEAKRLGISVPDEAVDDAFTRIAKNNRMAPEQFAEVMKKAGILPEALKQQVRAALTWRAVIDRRIRPKIQVGEDEVTDLLARLKEGEGQEVVRVAEIFLSFDNADQEAEVRSTAERLIEQIRQGATFSEVARQFSQAATASVGGDLGWLLQKELAPEVAAQVAKMKPGEMVGPIRSVSGYYIVLLRDRRKGGEGSGETRLRLSRIAIPVQPGQEQAAVAEAARQTKNIQSCAQADAIAAKVGGQTSESAGDLTMEQIPASVRDLVSKLPIGQPSQPIVANGAANVLVVCLREQKDGLGRDQITERLTQQKVELETQRYLRDLRRAANIDIRV</sequence>
<dbReference type="Gene3D" id="1.10.4030.10">
    <property type="entry name" value="Porin chaperone SurA, peptide-binding domain"/>
    <property type="match status" value="1"/>
</dbReference>
<dbReference type="PROSITE" id="PS01096">
    <property type="entry name" value="PPIC_PPIASE_1"/>
    <property type="match status" value="1"/>
</dbReference>
<evidence type="ECO:0000256" key="8">
    <source>
        <dbReference type="ARBA" id="ARBA00031484"/>
    </source>
</evidence>
<accession>A0A1Y6CRR5</accession>
<dbReference type="EMBL" id="FWZX01000049">
    <property type="protein sequence ID" value="SMF83366.1"/>
    <property type="molecule type" value="Genomic_DNA"/>
</dbReference>
<dbReference type="AlphaFoldDB" id="A0A1Y6CRR5"/>
<dbReference type="GO" id="GO:0003755">
    <property type="term" value="F:peptidyl-prolyl cis-trans isomerase activity"/>
    <property type="evidence" value="ECO:0007669"/>
    <property type="project" value="UniProtKB-KW"/>
</dbReference>
<dbReference type="PANTHER" id="PTHR47637">
    <property type="entry name" value="CHAPERONE SURA"/>
    <property type="match status" value="1"/>
</dbReference>
<keyword evidence="5" id="KW-0143">Chaperone</keyword>
<evidence type="ECO:0000256" key="7">
    <source>
        <dbReference type="ARBA" id="ARBA00030642"/>
    </source>
</evidence>
<dbReference type="InterPro" id="IPR027304">
    <property type="entry name" value="Trigger_fact/SurA_dom_sf"/>
</dbReference>
<protein>
    <recommendedName>
        <fullName evidence="1">Parvulin-like PPIase</fullName>
    </recommendedName>
    <alternativeName>
        <fullName evidence="7">Peptidyl-prolyl cis-trans isomerase plp</fullName>
    </alternativeName>
    <alternativeName>
        <fullName evidence="8">Rotamase plp</fullName>
    </alternativeName>
</protein>
<gene>
    <name evidence="12" type="ORF">SAMN05428998_14925</name>
</gene>
<evidence type="ECO:0000313" key="13">
    <source>
        <dbReference type="Proteomes" id="UP000192917"/>
    </source>
</evidence>
<dbReference type="PANTHER" id="PTHR47637:SF1">
    <property type="entry name" value="CHAPERONE SURA"/>
    <property type="match status" value="1"/>
</dbReference>
<evidence type="ECO:0000256" key="6">
    <source>
        <dbReference type="ARBA" id="ARBA00023235"/>
    </source>
</evidence>
<dbReference type="Pfam" id="PF00639">
    <property type="entry name" value="Rotamase"/>
    <property type="match status" value="1"/>
</dbReference>
<dbReference type="InterPro" id="IPR050280">
    <property type="entry name" value="OMP_Chaperone_SurA"/>
</dbReference>
<feature type="signal peptide" evidence="10">
    <location>
        <begin position="1"/>
        <end position="24"/>
    </location>
</feature>
<dbReference type="STRING" id="560819.SAMN05428998_14925"/>
<evidence type="ECO:0000256" key="4">
    <source>
        <dbReference type="ARBA" id="ARBA00023110"/>
    </source>
</evidence>
<feature type="domain" description="PpiC" evidence="11">
    <location>
        <begin position="181"/>
        <end position="279"/>
    </location>
</feature>
<keyword evidence="13" id="KW-1185">Reference proteome</keyword>
<dbReference type="InterPro" id="IPR023058">
    <property type="entry name" value="PPIase_PpiC_CS"/>
</dbReference>
<feature type="chain" id="PRO_5012576903" description="Parvulin-like PPIase" evidence="10">
    <location>
        <begin position="25"/>
        <end position="424"/>
    </location>
</feature>
<keyword evidence="6 9" id="KW-0413">Isomerase</keyword>
<dbReference type="Proteomes" id="UP000192917">
    <property type="component" value="Unassembled WGS sequence"/>
</dbReference>
<evidence type="ECO:0000256" key="10">
    <source>
        <dbReference type="SAM" id="SignalP"/>
    </source>
</evidence>
<keyword evidence="4 9" id="KW-0697">Rotamase</keyword>
<dbReference type="Gene3D" id="3.10.50.40">
    <property type="match status" value="1"/>
</dbReference>
<keyword evidence="2 10" id="KW-0732">Signal</keyword>
<dbReference type="SUPFAM" id="SSF54534">
    <property type="entry name" value="FKBP-like"/>
    <property type="match status" value="2"/>
</dbReference>
<dbReference type="PROSITE" id="PS50198">
    <property type="entry name" value="PPIC_PPIASE_2"/>
    <property type="match status" value="1"/>
</dbReference>
<evidence type="ECO:0000256" key="3">
    <source>
        <dbReference type="ARBA" id="ARBA00022764"/>
    </source>
</evidence>
<dbReference type="InterPro" id="IPR000297">
    <property type="entry name" value="PPIase_PpiC"/>
</dbReference>
<evidence type="ECO:0000256" key="5">
    <source>
        <dbReference type="ARBA" id="ARBA00023186"/>
    </source>
</evidence>
<reference evidence="12 13" key="1">
    <citation type="submission" date="2017-04" db="EMBL/GenBank/DDBJ databases">
        <authorList>
            <person name="Afonso C.L."/>
            <person name="Miller P.J."/>
            <person name="Scott M.A."/>
            <person name="Spackman E."/>
            <person name="Goraichik I."/>
            <person name="Dimitrov K.M."/>
            <person name="Suarez D.L."/>
            <person name="Swayne D.E."/>
        </authorList>
    </citation>
    <scope>NUCLEOTIDE SEQUENCE [LARGE SCALE GENOMIC DNA]</scope>
    <source>
        <strain evidence="12 13">USBA 355</strain>
    </source>
</reference>
<evidence type="ECO:0000259" key="11">
    <source>
        <dbReference type="PROSITE" id="PS50198"/>
    </source>
</evidence>